<dbReference type="Proteomes" id="UP001595833">
    <property type="component" value="Unassembled WGS sequence"/>
</dbReference>
<dbReference type="InterPro" id="IPR036736">
    <property type="entry name" value="ACP-like_sf"/>
</dbReference>
<dbReference type="RefSeq" id="WP_344043074.1">
    <property type="nucleotide sequence ID" value="NZ_BAAAKE010000040.1"/>
</dbReference>
<proteinExistence type="predicted"/>
<feature type="domain" description="Carrier" evidence="1">
    <location>
        <begin position="14"/>
        <end position="92"/>
    </location>
</feature>
<evidence type="ECO:0000313" key="2">
    <source>
        <dbReference type="EMBL" id="MFC5056505.1"/>
    </source>
</evidence>
<dbReference type="SUPFAM" id="SSF47336">
    <property type="entry name" value="ACP-like"/>
    <property type="match status" value="1"/>
</dbReference>
<gene>
    <name evidence="2" type="ORF">ACFPFM_22470</name>
</gene>
<comment type="caution">
    <text evidence="2">The sequence shown here is derived from an EMBL/GenBank/DDBJ whole genome shotgun (WGS) entry which is preliminary data.</text>
</comment>
<accession>A0ABV9Y1P2</accession>
<dbReference type="Pfam" id="PF00550">
    <property type="entry name" value="PP-binding"/>
    <property type="match status" value="1"/>
</dbReference>
<reference evidence="3" key="1">
    <citation type="journal article" date="2019" name="Int. J. Syst. Evol. Microbiol.">
        <title>The Global Catalogue of Microorganisms (GCM) 10K type strain sequencing project: providing services to taxonomists for standard genome sequencing and annotation.</title>
        <authorList>
            <consortium name="The Broad Institute Genomics Platform"/>
            <consortium name="The Broad Institute Genome Sequencing Center for Infectious Disease"/>
            <person name="Wu L."/>
            <person name="Ma J."/>
        </authorList>
    </citation>
    <scope>NUCLEOTIDE SEQUENCE [LARGE SCALE GENOMIC DNA]</scope>
    <source>
        <strain evidence="3">KCTC 12848</strain>
    </source>
</reference>
<name>A0ABV9Y1P2_9PSEU</name>
<dbReference type="Gene3D" id="1.10.1200.10">
    <property type="entry name" value="ACP-like"/>
    <property type="match status" value="1"/>
</dbReference>
<dbReference type="InterPro" id="IPR009081">
    <property type="entry name" value="PP-bd_ACP"/>
</dbReference>
<dbReference type="PROSITE" id="PS50075">
    <property type="entry name" value="CARRIER"/>
    <property type="match status" value="1"/>
</dbReference>
<dbReference type="EMBL" id="JBHSJB010000022">
    <property type="protein sequence ID" value="MFC5056505.1"/>
    <property type="molecule type" value="Genomic_DNA"/>
</dbReference>
<protein>
    <submittedName>
        <fullName evidence="2">Acyl carrier protein</fullName>
    </submittedName>
</protein>
<sequence length="98" mass="10624">MNDESQAVVVADQPATAEPVEQALLEFLRTRLKTEVDPAQDLFGSGLVSSLFAMELVVHLEQSFGIAVVGRDLRLDNFRSVRSMSALVHRLQDVAGGG</sequence>
<organism evidence="2 3">
    <name type="scientific">Saccharothrix xinjiangensis</name>
    <dbReference type="NCBI Taxonomy" id="204798"/>
    <lineage>
        <taxon>Bacteria</taxon>
        <taxon>Bacillati</taxon>
        <taxon>Actinomycetota</taxon>
        <taxon>Actinomycetes</taxon>
        <taxon>Pseudonocardiales</taxon>
        <taxon>Pseudonocardiaceae</taxon>
        <taxon>Saccharothrix</taxon>
    </lineage>
</organism>
<keyword evidence="3" id="KW-1185">Reference proteome</keyword>
<evidence type="ECO:0000313" key="3">
    <source>
        <dbReference type="Proteomes" id="UP001595833"/>
    </source>
</evidence>
<evidence type="ECO:0000259" key="1">
    <source>
        <dbReference type="PROSITE" id="PS50075"/>
    </source>
</evidence>